<proteinExistence type="inferred from homology"/>
<dbReference type="PANTHER" id="PTHR42951">
    <property type="entry name" value="METALLO-BETA-LACTAMASE DOMAIN-CONTAINING"/>
    <property type="match status" value="1"/>
</dbReference>
<dbReference type="AlphaFoldDB" id="A0A4Z0AUG8"/>
<dbReference type="EMBL" id="QUZU01000008">
    <property type="protein sequence ID" value="TFY90345.1"/>
    <property type="molecule type" value="Genomic_DNA"/>
</dbReference>
<name>A0A4Z0AUG8_9PSED</name>
<keyword evidence="4" id="KW-1185">Reference proteome</keyword>
<dbReference type="PANTHER" id="PTHR42951:SF4">
    <property type="entry name" value="ACYL-COENZYME A THIOESTERASE MBLAC2"/>
    <property type="match status" value="1"/>
</dbReference>
<organism evidence="3 4">
    <name type="scientific">Pseudomonas kairouanensis</name>
    <dbReference type="NCBI Taxonomy" id="2293832"/>
    <lineage>
        <taxon>Bacteria</taxon>
        <taxon>Pseudomonadati</taxon>
        <taxon>Pseudomonadota</taxon>
        <taxon>Gammaproteobacteria</taxon>
        <taxon>Pseudomonadales</taxon>
        <taxon>Pseudomonadaceae</taxon>
        <taxon>Pseudomonas</taxon>
    </lineage>
</organism>
<evidence type="ECO:0000256" key="1">
    <source>
        <dbReference type="ARBA" id="ARBA00005250"/>
    </source>
</evidence>
<evidence type="ECO:0000313" key="3">
    <source>
        <dbReference type="EMBL" id="TFY90345.1"/>
    </source>
</evidence>
<dbReference type="RefSeq" id="WP_135288961.1">
    <property type="nucleotide sequence ID" value="NZ_QUZU01000008.1"/>
</dbReference>
<dbReference type="OrthoDB" id="9769598at2"/>
<dbReference type="Pfam" id="PF00753">
    <property type="entry name" value="Lactamase_B"/>
    <property type="match status" value="1"/>
</dbReference>
<feature type="domain" description="Metallo-beta-lactamase" evidence="2">
    <location>
        <begin position="52"/>
        <end position="233"/>
    </location>
</feature>
<dbReference type="InterPro" id="IPR050855">
    <property type="entry name" value="NDM-1-like"/>
</dbReference>
<dbReference type="SMART" id="SM00849">
    <property type="entry name" value="Lactamase_B"/>
    <property type="match status" value="1"/>
</dbReference>
<protein>
    <submittedName>
        <fullName evidence="3">Quinoprotein relay system zinc metallohydrolase 1</fullName>
    </submittedName>
</protein>
<dbReference type="GO" id="GO:0016787">
    <property type="term" value="F:hydrolase activity"/>
    <property type="evidence" value="ECO:0007669"/>
    <property type="project" value="UniProtKB-KW"/>
</dbReference>
<dbReference type="InterPro" id="IPR001279">
    <property type="entry name" value="Metallo-B-lactamas"/>
</dbReference>
<dbReference type="GO" id="GO:0017001">
    <property type="term" value="P:antibiotic catabolic process"/>
    <property type="evidence" value="ECO:0007669"/>
    <property type="project" value="UniProtKB-ARBA"/>
</dbReference>
<dbReference type="Proteomes" id="UP000297391">
    <property type="component" value="Unassembled WGS sequence"/>
</dbReference>
<dbReference type="InterPro" id="IPR030811">
    <property type="entry name" value="SoxH-rel_PQQ_1"/>
</dbReference>
<comment type="caution">
    <text evidence="3">The sequence shown here is derived from an EMBL/GenBank/DDBJ whole genome shotgun (WGS) entry which is preliminary data.</text>
</comment>
<dbReference type="CDD" id="cd16282">
    <property type="entry name" value="metallo-hydrolase-like_MBL-fold"/>
    <property type="match status" value="1"/>
</dbReference>
<accession>A0A4Z0AUG8</accession>
<dbReference type="Gene3D" id="3.60.15.10">
    <property type="entry name" value="Ribonuclease Z/Hydroxyacylglutathione hydrolase-like"/>
    <property type="match status" value="1"/>
</dbReference>
<gene>
    <name evidence="3" type="ORF">DYL59_09570</name>
</gene>
<dbReference type="NCBIfam" id="TIGR04558">
    <property type="entry name" value="SoxH_rel_PQQ_1"/>
    <property type="match status" value="1"/>
</dbReference>
<keyword evidence="3" id="KW-0378">Hydrolase</keyword>
<reference evidence="3 4" key="1">
    <citation type="journal article" date="2019" name="Syst. Appl. Microbiol.">
        <title>New species of pathogenic Pseudomonas isolated from citrus in Tunisia: Proposal of Pseudomonas kairouanensis sp. nov. and Pseudomonas nabeulensis sp. nov.</title>
        <authorList>
            <person name="Oueslati M."/>
            <person name="Mulet M."/>
            <person name="Gomila M."/>
            <person name="Berge O."/>
            <person name="Hajlaoui M.R."/>
            <person name="Lalucat J."/>
            <person name="Sadfi-Zouaoui N."/>
            <person name="Garcia-Valdes E."/>
        </authorList>
    </citation>
    <scope>NUCLEOTIDE SEQUENCE [LARGE SCALE GENOMIC DNA]</scope>
    <source>
        <strain evidence="3 4">KC12</strain>
    </source>
</reference>
<evidence type="ECO:0000259" key="2">
    <source>
        <dbReference type="SMART" id="SM00849"/>
    </source>
</evidence>
<evidence type="ECO:0000313" key="4">
    <source>
        <dbReference type="Proteomes" id="UP000297391"/>
    </source>
</evidence>
<comment type="similarity">
    <text evidence="1">Belongs to the metallo-beta-lactamase superfamily. Class-B beta-lactamase family.</text>
</comment>
<sequence length="310" mass="34305">MNQRWILLWLLMLSLPVLAELDYGLKPRLIADNTWLLEGSTDNFAKDNGGNIVNVGFIVTEAGVVVIDTGPSKRYGEALRQAIARVTDKPVIQVLLTHHHPDHALGNQAFKDVPIGALAGTQDLLHQQGDGMAENLYRLVGDWMRGTEVVLPSEVVQPGVMTFGSHDLQLLQLRGHTGADLAILDQKTGVLFAGDLVFYQRALTTPNSPGLPIWLADIATLQGLPWALVVPGHGPIASDAKPFEQMRDYLTWLDQLLREGAAQGSDMPEMIRSPIPERFAPINLSRYELTRSVTHLYPQYERAQMSRIQP</sequence>
<dbReference type="InterPro" id="IPR036866">
    <property type="entry name" value="RibonucZ/Hydroxyglut_hydro"/>
</dbReference>
<dbReference type="SUPFAM" id="SSF56281">
    <property type="entry name" value="Metallo-hydrolase/oxidoreductase"/>
    <property type="match status" value="1"/>
</dbReference>